<evidence type="ECO:0000259" key="1">
    <source>
        <dbReference type="Pfam" id="PF00134"/>
    </source>
</evidence>
<organism evidence="2 3">
    <name type="scientific">Blastocystis sp. subtype 1 (strain ATCC 50177 / NandII)</name>
    <dbReference type="NCBI Taxonomy" id="478820"/>
    <lineage>
        <taxon>Eukaryota</taxon>
        <taxon>Sar</taxon>
        <taxon>Stramenopiles</taxon>
        <taxon>Bigyra</taxon>
        <taxon>Opalozoa</taxon>
        <taxon>Opalinata</taxon>
        <taxon>Blastocystidae</taxon>
        <taxon>Blastocystis</taxon>
    </lineage>
</organism>
<dbReference type="SUPFAM" id="SSF47954">
    <property type="entry name" value="Cyclin-like"/>
    <property type="match status" value="1"/>
</dbReference>
<proteinExistence type="predicted"/>
<dbReference type="Proteomes" id="UP000078348">
    <property type="component" value="Unassembled WGS sequence"/>
</dbReference>
<name>A0A196SK47_BLAHN</name>
<dbReference type="InterPro" id="IPR006671">
    <property type="entry name" value="Cyclin_N"/>
</dbReference>
<accession>A0A196SK47</accession>
<dbReference type="Pfam" id="PF00134">
    <property type="entry name" value="Cyclin_N"/>
    <property type="match status" value="1"/>
</dbReference>
<sequence>MLSCWIKSSLSSVLRSPLETEPGVFGTLAQVLSFDEERNVMVLHDSEYLVSAILNDTVTRKMNQAKADPSQVIAHGMIVLKSFCYSKANIMDSCGSYNDNFVLLVQDADMVKYGRDEDLQGNPLDLMSCPLFAATIQRIPYGIVGLQTSMSLPVPFFAVAEEEPSQSYIDEDEGDVINSLFLDGGDSSDSILNIHTQKAVEEISADRHFAPDVAYTGMNYFDRYLSKRVIDTVNVELLSWCCLHLASATMSTRMYYLSVKEIFQIVADTYSQESVLQMGINPSGFFRPVCRVYVYY</sequence>
<dbReference type="InterPro" id="IPR036915">
    <property type="entry name" value="Cyclin-like_sf"/>
</dbReference>
<dbReference type="AlphaFoldDB" id="A0A196SK47"/>
<evidence type="ECO:0000313" key="2">
    <source>
        <dbReference type="EMBL" id="OAO17425.1"/>
    </source>
</evidence>
<protein>
    <recommendedName>
        <fullName evidence="1">Cyclin N-terminal domain-containing protein</fullName>
    </recommendedName>
</protein>
<evidence type="ECO:0000313" key="3">
    <source>
        <dbReference type="Proteomes" id="UP000078348"/>
    </source>
</evidence>
<feature type="domain" description="Cyclin N-terminal" evidence="1">
    <location>
        <begin position="202"/>
        <end position="278"/>
    </location>
</feature>
<dbReference type="Gene3D" id="1.10.472.10">
    <property type="entry name" value="Cyclin-like"/>
    <property type="match status" value="1"/>
</dbReference>
<keyword evidence="3" id="KW-1185">Reference proteome</keyword>
<comment type="caution">
    <text evidence="2">The sequence shown here is derived from an EMBL/GenBank/DDBJ whole genome shotgun (WGS) entry which is preliminary data.</text>
</comment>
<dbReference type="OrthoDB" id="64224at2759"/>
<reference evidence="2 3" key="1">
    <citation type="submission" date="2016-05" db="EMBL/GenBank/DDBJ databases">
        <title>Nuclear genome of Blastocystis sp. subtype 1 NandII.</title>
        <authorList>
            <person name="Gentekaki E."/>
            <person name="Curtis B."/>
            <person name="Stairs C."/>
            <person name="Eme L."/>
            <person name="Herman E."/>
            <person name="Klimes V."/>
            <person name="Arias M.C."/>
            <person name="Elias M."/>
            <person name="Hilliou F."/>
            <person name="Klute M."/>
            <person name="Malik S.-B."/>
            <person name="Pightling A."/>
            <person name="Rachubinski R."/>
            <person name="Salas D."/>
            <person name="Schlacht A."/>
            <person name="Suga H."/>
            <person name="Archibald J."/>
            <person name="Ball S.G."/>
            <person name="Clark G."/>
            <person name="Dacks J."/>
            <person name="Van Der Giezen M."/>
            <person name="Tsaousis A."/>
            <person name="Roger A."/>
        </authorList>
    </citation>
    <scope>NUCLEOTIDE SEQUENCE [LARGE SCALE GENOMIC DNA]</scope>
    <source>
        <strain evidence="3">ATCC 50177 / NandII</strain>
    </source>
</reference>
<gene>
    <name evidence="2" type="ORF">AV274_0842</name>
</gene>
<dbReference type="EMBL" id="LXWW01000031">
    <property type="protein sequence ID" value="OAO17425.1"/>
    <property type="molecule type" value="Genomic_DNA"/>
</dbReference>